<dbReference type="Proteomes" id="UP000009172">
    <property type="component" value="Unassembled WGS sequence"/>
</dbReference>
<dbReference type="Pfam" id="PF25789">
    <property type="entry name" value="TPR_NAA35"/>
    <property type="match status" value="1"/>
</dbReference>
<dbReference type="InterPro" id="IPR007244">
    <property type="entry name" value="Naa35_N"/>
</dbReference>
<keyword evidence="3" id="KW-0963">Cytoplasm</keyword>
<feature type="domain" description="NAA35-like N-terminal" evidence="4">
    <location>
        <begin position="19"/>
        <end position="121"/>
    </location>
</feature>
<evidence type="ECO:0000259" key="4">
    <source>
        <dbReference type="Pfam" id="PF04112"/>
    </source>
</evidence>
<dbReference type="Pfam" id="PF04112">
    <property type="entry name" value="Mak10"/>
    <property type="match status" value="1"/>
</dbReference>
<dbReference type="AlphaFoldDB" id="F2RMV5"/>
<dbReference type="GO" id="GO:0031417">
    <property type="term" value="C:NatC complex"/>
    <property type="evidence" value="ECO:0007669"/>
    <property type="project" value="InterPro"/>
</dbReference>
<protein>
    <submittedName>
        <fullName evidence="6">Amino-acid N-acetyltransferase subunit Mak10</fullName>
    </submittedName>
</protein>
<dbReference type="EMBL" id="GG698477">
    <property type="protein sequence ID" value="EGD92654.1"/>
    <property type="molecule type" value="Genomic_DNA"/>
</dbReference>
<comment type="subcellular location">
    <subcellularLocation>
        <location evidence="1">Cytoplasm</location>
    </subcellularLocation>
</comment>
<reference evidence="7" key="1">
    <citation type="journal article" date="2012" name="MBio">
        <title>Comparative genome analysis of Trichophyton rubrum and related dermatophytes reveals candidate genes involved in infection.</title>
        <authorList>
            <person name="Martinez D.A."/>
            <person name="Oliver B.G."/>
            <person name="Graeser Y."/>
            <person name="Goldberg J.M."/>
            <person name="Li W."/>
            <person name="Martinez-Rossi N.M."/>
            <person name="Monod M."/>
            <person name="Shelest E."/>
            <person name="Barton R.C."/>
            <person name="Birch E."/>
            <person name="Brakhage A.A."/>
            <person name="Chen Z."/>
            <person name="Gurr S.J."/>
            <person name="Heiman D."/>
            <person name="Heitman J."/>
            <person name="Kosti I."/>
            <person name="Rossi A."/>
            <person name="Saif S."/>
            <person name="Samalova M."/>
            <person name="Saunders C.W."/>
            <person name="Shea T."/>
            <person name="Summerbell R.C."/>
            <person name="Xu J."/>
            <person name="Young S."/>
            <person name="Zeng Q."/>
            <person name="Birren B.W."/>
            <person name="Cuomo C.A."/>
            <person name="White T.C."/>
        </authorList>
    </citation>
    <scope>NUCLEOTIDE SEQUENCE [LARGE SCALE GENOMIC DNA]</scope>
    <source>
        <strain evidence="7">CBS 112818</strain>
    </source>
</reference>
<evidence type="ECO:0000313" key="6">
    <source>
        <dbReference type="EMBL" id="EGD92654.1"/>
    </source>
</evidence>
<accession>F2RMV5</accession>
<name>F2RMV5_TRIT1</name>
<proteinExistence type="inferred from homology"/>
<evidence type="ECO:0000256" key="2">
    <source>
        <dbReference type="ARBA" id="ARBA00006289"/>
    </source>
</evidence>
<dbReference type="GO" id="GO:0016740">
    <property type="term" value="F:transferase activity"/>
    <property type="evidence" value="ECO:0007669"/>
    <property type="project" value="UniProtKB-KW"/>
</dbReference>
<dbReference type="PANTHER" id="PTHR21373">
    <property type="entry name" value="GLUCOSE REPRESSIBLE PROTEIN MAK10"/>
    <property type="match status" value="1"/>
</dbReference>
<evidence type="ECO:0000259" key="5">
    <source>
        <dbReference type="Pfam" id="PF25789"/>
    </source>
</evidence>
<comment type="similarity">
    <text evidence="2">Belongs to the MAK10 family.</text>
</comment>
<evidence type="ECO:0000256" key="3">
    <source>
        <dbReference type="ARBA" id="ARBA00022490"/>
    </source>
</evidence>
<gene>
    <name evidence="6" type="ORF">TESG_00227</name>
</gene>
<feature type="domain" description="NAA35-like TPR repeats" evidence="5">
    <location>
        <begin position="142"/>
        <end position="252"/>
    </location>
</feature>
<dbReference type="HOGENOM" id="CLU_011757_0_0_1"/>
<dbReference type="OrthoDB" id="269405at2759"/>
<evidence type="ECO:0000313" key="7">
    <source>
        <dbReference type="Proteomes" id="UP000009172"/>
    </source>
</evidence>
<sequence length="464" mass="52045">MACDITEKFTKAASVLVTGELVKDEYFTLFEAVGALEIMDSKMDSGYLAPGETLDHSYDVMKELLPEEVIGIMDQLLCYEVAWHMGHPLSQTLFTSIHLDHLLWPVPKSLEDARFDGNKAIPKKTEENVAGGINLLWTLQSRKPQPSVYIRSLAQSILLLNGRVLDKLPAEELCSNSMKDLVLPFSPLFDPKNKEVEAPSNPKFHIAKQMETFLQGMTQPFIDSYRTICLNRCRVRRTLCHNIVDWDRLQAEDIETRIKSRERTLNLLDRLSTELGVTDAFSIALNALYTLLSRLGLIDQNCSSSPGYSAAKLRYELRMKPFLPISLPEVVPFEIYEREATLDGQSDKAVLNRAVRAAAEAKKGLERYLADGPYLTPKDKSSKTTSGLESDWIKNAKNMLRACIATSIAIDTVKKAILDKQPPKPLNISVQVPEVGSQSRWHEWWAVPQVSEALPIIGPKGCTN</sequence>
<organism evidence="6 7">
    <name type="scientific">Trichophyton tonsurans (strain CBS 112818)</name>
    <name type="common">Scalp ringworm fungus</name>
    <dbReference type="NCBI Taxonomy" id="647933"/>
    <lineage>
        <taxon>Eukaryota</taxon>
        <taxon>Fungi</taxon>
        <taxon>Dikarya</taxon>
        <taxon>Ascomycota</taxon>
        <taxon>Pezizomycotina</taxon>
        <taxon>Eurotiomycetes</taxon>
        <taxon>Eurotiomycetidae</taxon>
        <taxon>Onygenales</taxon>
        <taxon>Arthrodermataceae</taxon>
        <taxon>Trichophyton</taxon>
    </lineage>
</organism>
<dbReference type="PANTHER" id="PTHR21373:SF0">
    <property type="entry name" value="N-ALPHA-ACETYLTRANSFERASE 35, NATC AUXILIARY SUBUNIT"/>
    <property type="match status" value="1"/>
</dbReference>
<keyword evidence="7" id="KW-1185">Reference proteome</keyword>
<evidence type="ECO:0000256" key="1">
    <source>
        <dbReference type="ARBA" id="ARBA00004496"/>
    </source>
</evidence>
<dbReference type="InterPro" id="IPR057983">
    <property type="entry name" value="NAA35-like_N"/>
</dbReference>
<dbReference type="InterPro" id="IPR057982">
    <property type="entry name" value="TPR_NAA35"/>
</dbReference>